<feature type="compositionally biased region" description="Polar residues" evidence="1">
    <location>
        <begin position="30"/>
        <end position="44"/>
    </location>
</feature>
<feature type="compositionally biased region" description="Gly residues" evidence="1">
    <location>
        <begin position="14"/>
        <end position="26"/>
    </location>
</feature>
<dbReference type="OrthoDB" id="3170343at2759"/>
<reference evidence="2 3" key="1">
    <citation type="journal article" date="2015" name="Biotechnol. Biofuels">
        <title>Enhanced degradation of softwood versus hardwood by the white-rot fungus Pycnoporus coccineus.</title>
        <authorList>
            <person name="Couturier M."/>
            <person name="Navarro D."/>
            <person name="Chevret D."/>
            <person name="Henrissat B."/>
            <person name="Piumi F."/>
            <person name="Ruiz-Duenas F.J."/>
            <person name="Martinez A.T."/>
            <person name="Grigoriev I.V."/>
            <person name="Riley R."/>
            <person name="Lipzen A."/>
            <person name="Berrin J.G."/>
            <person name="Master E.R."/>
            <person name="Rosso M.N."/>
        </authorList>
    </citation>
    <scope>NUCLEOTIDE SEQUENCE [LARGE SCALE GENOMIC DNA]</scope>
    <source>
        <strain evidence="2 3">BRFM310</strain>
    </source>
</reference>
<organism evidence="2 3">
    <name type="scientific">Trametes coccinea (strain BRFM310)</name>
    <name type="common">Pycnoporus coccineus</name>
    <dbReference type="NCBI Taxonomy" id="1353009"/>
    <lineage>
        <taxon>Eukaryota</taxon>
        <taxon>Fungi</taxon>
        <taxon>Dikarya</taxon>
        <taxon>Basidiomycota</taxon>
        <taxon>Agaricomycotina</taxon>
        <taxon>Agaricomycetes</taxon>
        <taxon>Polyporales</taxon>
        <taxon>Polyporaceae</taxon>
        <taxon>Trametes</taxon>
    </lineage>
</organism>
<feature type="region of interest" description="Disordered" evidence="1">
    <location>
        <begin position="1"/>
        <end position="180"/>
    </location>
</feature>
<evidence type="ECO:0000313" key="3">
    <source>
        <dbReference type="Proteomes" id="UP000193067"/>
    </source>
</evidence>
<dbReference type="EMBL" id="KZ084100">
    <property type="protein sequence ID" value="OSD03384.1"/>
    <property type="molecule type" value="Genomic_DNA"/>
</dbReference>
<dbReference type="AlphaFoldDB" id="A0A1Y2IRZ9"/>
<sequence>MQRGQDNESWNDDGTGGGRRGMGIQGGPEFNSSDPMSNQPQNPQGFRGDDQMRLGNDDNMNMNAAPGFSSSGGGGGGGQFGNNADPSMQGGDFSDDPMGDGGGGGGTQRASAGRDDNGTNFGSSAGPAAMSDGSGNNPSTGDKFMGSMQKAAGRVSGNANMVERGEMRKTGGPQADDTLL</sequence>
<accession>A0A1Y2IRZ9</accession>
<evidence type="ECO:0000256" key="1">
    <source>
        <dbReference type="SAM" id="MobiDB-lite"/>
    </source>
</evidence>
<feature type="compositionally biased region" description="Gly residues" evidence="1">
    <location>
        <begin position="70"/>
        <end position="80"/>
    </location>
</feature>
<gene>
    <name evidence="2" type="ORF">PYCCODRAFT_1476800</name>
</gene>
<dbReference type="Proteomes" id="UP000193067">
    <property type="component" value="Unassembled WGS sequence"/>
</dbReference>
<proteinExistence type="predicted"/>
<name>A0A1Y2IRZ9_TRAC3</name>
<feature type="compositionally biased region" description="Basic and acidic residues" evidence="1">
    <location>
        <begin position="47"/>
        <end position="56"/>
    </location>
</feature>
<protein>
    <submittedName>
        <fullName evidence="2">Uncharacterized protein</fullName>
    </submittedName>
</protein>
<keyword evidence="3" id="KW-1185">Reference proteome</keyword>
<evidence type="ECO:0000313" key="2">
    <source>
        <dbReference type="EMBL" id="OSD03384.1"/>
    </source>
</evidence>